<evidence type="ECO:0000256" key="12">
    <source>
        <dbReference type="RuleBase" id="RU003784"/>
    </source>
</evidence>
<dbReference type="EC" id="2.5.1.75" evidence="10"/>
<comment type="caution">
    <text evidence="10">Lacks conserved residue(s) required for the propagation of feature annotation.</text>
</comment>
<dbReference type="InterPro" id="IPR018022">
    <property type="entry name" value="IPT"/>
</dbReference>
<evidence type="ECO:0000256" key="13">
    <source>
        <dbReference type="RuleBase" id="RU003785"/>
    </source>
</evidence>
<evidence type="ECO:0000256" key="8">
    <source>
        <dbReference type="ARBA" id="ARBA00022842"/>
    </source>
</evidence>
<evidence type="ECO:0000256" key="10">
    <source>
        <dbReference type="HAMAP-Rule" id="MF_00185"/>
    </source>
</evidence>
<evidence type="ECO:0000256" key="5">
    <source>
        <dbReference type="ARBA" id="ARBA00022694"/>
    </source>
</evidence>
<evidence type="ECO:0000256" key="11">
    <source>
        <dbReference type="RuleBase" id="RU003783"/>
    </source>
</evidence>
<dbReference type="EMBL" id="SJZI01000011">
    <property type="protein sequence ID" value="TCJ16569.1"/>
    <property type="molecule type" value="Genomic_DNA"/>
</dbReference>
<dbReference type="GO" id="GO:0052381">
    <property type="term" value="F:tRNA dimethylallyltransferase activity"/>
    <property type="evidence" value="ECO:0007669"/>
    <property type="project" value="UniProtKB-UniRule"/>
</dbReference>
<dbReference type="RefSeq" id="WP_131448419.1">
    <property type="nucleotide sequence ID" value="NZ_SJZI01000011.1"/>
</dbReference>
<keyword evidence="4 10" id="KW-0808">Transferase</keyword>
<dbReference type="PANTHER" id="PTHR11088:SF60">
    <property type="entry name" value="TRNA DIMETHYLALLYLTRANSFERASE"/>
    <property type="match status" value="1"/>
</dbReference>
<dbReference type="GO" id="GO:0005524">
    <property type="term" value="F:ATP binding"/>
    <property type="evidence" value="ECO:0007669"/>
    <property type="project" value="UniProtKB-UniRule"/>
</dbReference>
<comment type="function">
    <text evidence="2 10 12">Catalyzes the transfer of a dimethylallyl group onto the adenine at position 37 in tRNAs that read codons beginning with uridine, leading to the formation of N6-(dimethylallyl)adenosine (i(6)A).</text>
</comment>
<dbReference type="InterPro" id="IPR039657">
    <property type="entry name" value="Dimethylallyltransferase"/>
</dbReference>
<keyword evidence="5 10" id="KW-0819">tRNA processing</keyword>
<dbReference type="GO" id="GO:0006400">
    <property type="term" value="P:tRNA modification"/>
    <property type="evidence" value="ECO:0007669"/>
    <property type="project" value="TreeGrafter"/>
</dbReference>
<evidence type="ECO:0000256" key="3">
    <source>
        <dbReference type="ARBA" id="ARBA00005842"/>
    </source>
</evidence>
<evidence type="ECO:0000256" key="9">
    <source>
        <dbReference type="ARBA" id="ARBA00049563"/>
    </source>
</evidence>
<dbReference type="SUPFAM" id="SSF52540">
    <property type="entry name" value="P-loop containing nucleoside triphosphate hydrolases"/>
    <property type="match status" value="2"/>
</dbReference>
<evidence type="ECO:0000256" key="4">
    <source>
        <dbReference type="ARBA" id="ARBA00022679"/>
    </source>
</evidence>
<evidence type="ECO:0000256" key="6">
    <source>
        <dbReference type="ARBA" id="ARBA00022741"/>
    </source>
</evidence>
<comment type="caution">
    <text evidence="14">The sequence shown here is derived from an EMBL/GenBank/DDBJ whole genome shotgun (WGS) entry which is preliminary data.</text>
</comment>
<feature type="site" description="Interaction with substrate tRNA" evidence="10">
    <location>
        <position position="123"/>
    </location>
</feature>
<evidence type="ECO:0000256" key="2">
    <source>
        <dbReference type="ARBA" id="ARBA00003213"/>
    </source>
</evidence>
<reference evidence="14 15" key="1">
    <citation type="submission" date="2019-03" db="EMBL/GenBank/DDBJ databases">
        <authorList>
            <person name="Kim M.K.M."/>
        </authorList>
    </citation>
    <scope>NUCLEOTIDE SEQUENCE [LARGE SCALE GENOMIC DNA]</scope>
    <source>
        <strain evidence="14 15">17J68-12</strain>
    </source>
</reference>
<dbReference type="HAMAP" id="MF_00185">
    <property type="entry name" value="IPP_trans"/>
    <property type="match status" value="1"/>
</dbReference>
<dbReference type="Proteomes" id="UP000295334">
    <property type="component" value="Unassembled WGS sequence"/>
</dbReference>
<comment type="subunit">
    <text evidence="10">Monomer.</text>
</comment>
<evidence type="ECO:0000313" key="14">
    <source>
        <dbReference type="EMBL" id="TCJ16569.1"/>
    </source>
</evidence>
<accession>A0A4R1BH70</accession>
<feature type="site" description="Interaction with substrate tRNA" evidence="10">
    <location>
        <position position="101"/>
    </location>
</feature>
<sequence>MKKTVIVIAGPTAVGKTAVAIDVALAFGTEVLSADSRQCYRELNIGVARPTDEERAKVRHNFIASHSVYDNLHAASYEQYALNVTRRVFQKQDTIVVVGGTGLYIKALCEGMDAIPEIPAEIRKGLQADYEKYGLEWLQQLVAKSDPHYFASGETQNPHRLLRAMEVKQATGRSILDFHSRQPSERPFDVVKIVLDLPREELYDRINRRVLQMMADGLEAEARALLPLRKLNALQTVGYKELFEHFDGKCTLEASVNDIQTNTRHYAKRQLTWFRKEEGSAWMAPDSETVISYLKENKSLSPLRE</sequence>
<gene>
    <name evidence="10 14" type="primary">miaA</name>
    <name evidence="14" type="ORF">EPD60_07435</name>
</gene>
<keyword evidence="7 10" id="KW-0067">ATP-binding</keyword>
<dbReference type="AlphaFoldDB" id="A0A4R1BH70"/>
<feature type="region of interest" description="Interaction with substrate tRNA" evidence="10">
    <location>
        <begin position="35"/>
        <end position="38"/>
    </location>
</feature>
<feature type="binding site" evidence="10">
    <location>
        <begin position="10"/>
        <end position="17"/>
    </location>
    <ligand>
        <name>ATP</name>
        <dbReference type="ChEBI" id="CHEBI:30616"/>
    </ligand>
</feature>
<keyword evidence="6 10" id="KW-0547">Nucleotide-binding</keyword>
<dbReference type="NCBIfam" id="TIGR00174">
    <property type="entry name" value="miaA"/>
    <property type="match status" value="1"/>
</dbReference>
<comment type="catalytic activity">
    <reaction evidence="9 10 11">
        <text>adenosine(37) in tRNA + dimethylallyl diphosphate = N(6)-dimethylallyladenosine(37) in tRNA + diphosphate</text>
        <dbReference type="Rhea" id="RHEA:26482"/>
        <dbReference type="Rhea" id="RHEA-COMP:10162"/>
        <dbReference type="Rhea" id="RHEA-COMP:10375"/>
        <dbReference type="ChEBI" id="CHEBI:33019"/>
        <dbReference type="ChEBI" id="CHEBI:57623"/>
        <dbReference type="ChEBI" id="CHEBI:74411"/>
        <dbReference type="ChEBI" id="CHEBI:74415"/>
        <dbReference type="EC" id="2.5.1.75"/>
    </reaction>
</comment>
<comment type="similarity">
    <text evidence="3 10 13">Belongs to the IPP transferase family.</text>
</comment>
<dbReference type="InterPro" id="IPR027417">
    <property type="entry name" value="P-loop_NTPase"/>
</dbReference>
<dbReference type="PANTHER" id="PTHR11088">
    <property type="entry name" value="TRNA DIMETHYLALLYLTRANSFERASE"/>
    <property type="match status" value="1"/>
</dbReference>
<proteinExistence type="inferred from homology"/>
<evidence type="ECO:0000256" key="7">
    <source>
        <dbReference type="ARBA" id="ARBA00022840"/>
    </source>
</evidence>
<comment type="cofactor">
    <cofactor evidence="1 10">
        <name>Mg(2+)</name>
        <dbReference type="ChEBI" id="CHEBI:18420"/>
    </cofactor>
</comment>
<organism evidence="14 15">
    <name type="scientific">Flaviaesturariibacter flavus</name>
    <dbReference type="NCBI Taxonomy" id="2502780"/>
    <lineage>
        <taxon>Bacteria</taxon>
        <taxon>Pseudomonadati</taxon>
        <taxon>Bacteroidota</taxon>
        <taxon>Chitinophagia</taxon>
        <taxon>Chitinophagales</taxon>
        <taxon>Chitinophagaceae</taxon>
        <taxon>Flaviaestuariibacter</taxon>
    </lineage>
</organism>
<dbReference type="OrthoDB" id="9776390at2"/>
<evidence type="ECO:0000256" key="1">
    <source>
        <dbReference type="ARBA" id="ARBA00001946"/>
    </source>
</evidence>
<dbReference type="Pfam" id="PF01715">
    <property type="entry name" value="IPPT"/>
    <property type="match status" value="1"/>
</dbReference>
<keyword evidence="8 10" id="KW-0460">Magnesium</keyword>
<evidence type="ECO:0000313" key="15">
    <source>
        <dbReference type="Proteomes" id="UP000295334"/>
    </source>
</evidence>
<name>A0A4R1BH70_9BACT</name>
<feature type="binding site" evidence="10">
    <location>
        <begin position="12"/>
        <end position="17"/>
    </location>
    <ligand>
        <name>substrate</name>
    </ligand>
</feature>
<dbReference type="Gene3D" id="3.40.50.300">
    <property type="entry name" value="P-loop containing nucleotide triphosphate hydrolases"/>
    <property type="match status" value="1"/>
</dbReference>
<keyword evidence="15" id="KW-1185">Reference proteome</keyword>
<dbReference type="Gene3D" id="1.10.20.140">
    <property type="match status" value="1"/>
</dbReference>
<protein>
    <recommendedName>
        <fullName evidence="10">tRNA dimethylallyltransferase</fullName>
        <ecNumber evidence="10">2.5.1.75</ecNumber>
    </recommendedName>
    <alternativeName>
        <fullName evidence="10">Dimethylallyl diphosphate:tRNA dimethylallyltransferase</fullName>
        <shortName evidence="10">DMAPP:tRNA dimethylallyltransferase</shortName>
        <shortName evidence="10">DMATase</shortName>
    </alternativeName>
    <alternativeName>
        <fullName evidence="10">Isopentenyl-diphosphate:tRNA isopentenyltransferase</fullName>
        <shortName evidence="10">IPP transferase</shortName>
        <shortName evidence="10">IPPT</shortName>
        <shortName evidence="10">IPTase</shortName>
    </alternativeName>
</protein>